<dbReference type="AlphaFoldDB" id="A0A0H2RCZ4"/>
<dbReference type="EMBL" id="KQ086046">
    <property type="protein sequence ID" value="KLO09735.1"/>
    <property type="molecule type" value="Genomic_DNA"/>
</dbReference>
<dbReference type="Proteomes" id="UP000053477">
    <property type="component" value="Unassembled WGS sequence"/>
</dbReference>
<evidence type="ECO:0000313" key="1">
    <source>
        <dbReference type="EMBL" id="KLO09735.1"/>
    </source>
</evidence>
<proteinExistence type="predicted"/>
<keyword evidence="2" id="KW-1185">Reference proteome</keyword>
<sequence>MHHLTPPTHPKYIQHPSPLLVLVPFPLLSIYPSPSPSPCFSFQNHGLAPYPSP</sequence>
<name>A0A0H2RCZ4_9AGAM</name>
<accession>A0A0H2RCZ4</accession>
<protein>
    <submittedName>
        <fullName evidence="1">Uncharacterized protein</fullName>
    </submittedName>
</protein>
<reference evidence="1 2" key="1">
    <citation type="submission" date="2015-04" db="EMBL/GenBank/DDBJ databases">
        <title>Complete genome sequence of Schizopora paradoxa KUC8140, a cosmopolitan wood degrader in East Asia.</title>
        <authorList>
            <consortium name="DOE Joint Genome Institute"/>
            <person name="Min B."/>
            <person name="Park H."/>
            <person name="Jang Y."/>
            <person name="Kim J.-J."/>
            <person name="Kim K.H."/>
            <person name="Pangilinan J."/>
            <person name="Lipzen A."/>
            <person name="Riley R."/>
            <person name="Grigoriev I.V."/>
            <person name="Spatafora J.W."/>
            <person name="Choi I.-G."/>
        </authorList>
    </citation>
    <scope>NUCLEOTIDE SEQUENCE [LARGE SCALE GENOMIC DNA]</scope>
    <source>
        <strain evidence="1 2">KUC8140</strain>
    </source>
</reference>
<dbReference type="InParanoid" id="A0A0H2RCZ4"/>
<evidence type="ECO:0000313" key="2">
    <source>
        <dbReference type="Proteomes" id="UP000053477"/>
    </source>
</evidence>
<gene>
    <name evidence="1" type="ORF">SCHPADRAFT_907497</name>
</gene>
<organism evidence="1 2">
    <name type="scientific">Schizopora paradoxa</name>
    <dbReference type="NCBI Taxonomy" id="27342"/>
    <lineage>
        <taxon>Eukaryota</taxon>
        <taxon>Fungi</taxon>
        <taxon>Dikarya</taxon>
        <taxon>Basidiomycota</taxon>
        <taxon>Agaricomycotina</taxon>
        <taxon>Agaricomycetes</taxon>
        <taxon>Hymenochaetales</taxon>
        <taxon>Schizoporaceae</taxon>
        <taxon>Schizopora</taxon>
    </lineage>
</organism>